<comment type="caution">
    <text evidence="1">The sequence shown here is derived from an EMBL/GenBank/DDBJ whole genome shotgun (WGS) entry which is preliminary data.</text>
</comment>
<dbReference type="RefSeq" id="WP_138690823.1">
    <property type="nucleotide sequence ID" value="NZ_JBHSAZ010000107.1"/>
</dbReference>
<gene>
    <name evidence="1" type="ORF">ETD85_17715</name>
</gene>
<evidence type="ECO:0008006" key="3">
    <source>
        <dbReference type="Google" id="ProtNLM"/>
    </source>
</evidence>
<sequence>MVTHEQMVELFGPEAVRLTEVEHLRDKGLSATDARILGQIGLPVRADLAFTTAVAGDPLPGSSMVFKTGGGDVDVLILGGTSGEGGMRYFLDLRGGVVGLLSLDGEPQAEKVNSDLESFVEFLYRLRVRQRALNGETEETARGYTERLWLSLKELDPAAFTEAEGWWPMVLDTLMDRDLIAETRAFLQQRRAEVAGELSGGSADRARRTQRDGFDQALSRLASEGWRTVDAARFAAESETSGLLSLPADLGDHFAPDGSLAKDVGIAWRGGLPSNVQSAFAREGLVVRVPGQAERDDEDALLELDPEELGRQADAAMEALFAAVHGLNKPEEGVVTCLATDRSSDLCEIVRAFERLAEHGYLAEPDLWPTASGAWQHVHETTAEGQAPKAVFWITQAHTSCFDPRGDLVEELAVQWAGDRELIAKVLSGSGLKVTIPPDDSVAFLISPATRRRLLR</sequence>
<reference evidence="1 2" key="1">
    <citation type="submission" date="2019-05" db="EMBL/GenBank/DDBJ databases">
        <title>Draft genome sequence of Nonomuraea zeae DSM 100528.</title>
        <authorList>
            <person name="Saricaoglu S."/>
            <person name="Isik K."/>
        </authorList>
    </citation>
    <scope>NUCLEOTIDE SEQUENCE [LARGE SCALE GENOMIC DNA]</scope>
    <source>
        <strain evidence="1 2">DSM 100528</strain>
    </source>
</reference>
<accession>A0A5S4GMW8</accession>
<protein>
    <recommendedName>
        <fullName evidence="3">SUKH-4 immunity protein of toxin-antitoxin system</fullName>
    </recommendedName>
</protein>
<name>A0A5S4GMW8_9ACTN</name>
<dbReference type="Proteomes" id="UP000306628">
    <property type="component" value="Unassembled WGS sequence"/>
</dbReference>
<proteinExistence type="predicted"/>
<organism evidence="1 2">
    <name type="scientific">Nonomuraea zeae</name>
    <dbReference type="NCBI Taxonomy" id="1642303"/>
    <lineage>
        <taxon>Bacteria</taxon>
        <taxon>Bacillati</taxon>
        <taxon>Actinomycetota</taxon>
        <taxon>Actinomycetes</taxon>
        <taxon>Streptosporangiales</taxon>
        <taxon>Streptosporangiaceae</taxon>
        <taxon>Nonomuraea</taxon>
    </lineage>
</organism>
<dbReference type="EMBL" id="VCKX01000048">
    <property type="protein sequence ID" value="TMR34142.1"/>
    <property type="molecule type" value="Genomic_DNA"/>
</dbReference>
<evidence type="ECO:0000313" key="1">
    <source>
        <dbReference type="EMBL" id="TMR34142.1"/>
    </source>
</evidence>
<dbReference type="AlphaFoldDB" id="A0A5S4GMW8"/>
<evidence type="ECO:0000313" key="2">
    <source>
        <dbReference type="Proteomes" id="UP000306628"/>
    </source>
</evidence>
<dbReference type="OrthoDB" id="4217933at2"/>
<dbReference type="InterPro" id="IPR025851">
    <property type="entry name" value="SUKH-4"/>
</dbReference>
<keyword evidence="2" id="KW-1185">Reference proteome</keyword>
<dbReference type="Pfam" id="PF14435">
    <property type="entry name" value="SUKH-4"/>
    <property type="match status" value="1"/>
</dbReference>